<evidence type="ECO:0000256" key="10">
    <source>
        <dbReference type="ARBA" id="ARBA00023295"/>
    </source>
</evidence>
<dbReference type="PANTHER" id="PTHR10357">
    <property type="entry name" value="ALPHA-AMYLASE FAMILY MEMBER"/>
    <property type="match status" value="1"/>
</dbReference>
<dbReference type="PANTHER" id="PTHR10357:SF215">
    <property type="entry name" value="ALPHA-AMYLASE 1"/>
    <property type="match status" value="1"/>
</dbReference>
<name>A0ABM9ELR7_9BACI</name>
<dbReference type="Gene3D" id="2.60.40.1180">
    <property type="entry name" value="Golgi alpha-mannosidase II"/>
    <property type="match status" value="1"/>
</dbReference>
<keyword evidence="6 12" id="KW-0732">Signal</keyword>
<feature type="signal peptide" evidence="12">
    <location>
        <begin position="1"/>
        <end position="21"/>
    </location>
</feature>
<dbReference type="SUPFAM" id="SSF51011">
    <property type="entry name" value="Glycosyl hydrolase domain"/>
    <property type="match status" value="1"/>
</dbReference>
<evidence type="ECO:0000256" key="6">
    <source>
        <dbReference type="ARBA" id="ARBA00022729"/>
    </source>
</evidence>
<dbReference type="EC" id="3.2.1.1" evidence="4"/>
<dbReference type="InterPro" id="IPR013780">
    <property type="entry name" value="Glyco_hydro_b"/>
</dbReference>
<evidence type="ECO:0000256" key="12">
    <source>
        <dbReference type="SAM" id="SignalP"/>
    </source>
</evidence>
<evidence type="ECO:0000313" key="15">
    <source>
        <dbReference type="Proteomes" id="UP000838308"/>
    </source>
</evidence>
<keyword evidence="10" id="KW-0326">Glycosidase</keyword>
<protein>
    <recommendedName>
        <fullName evidence="4">alpha-amylase</fullName>
        <ecNumber evidence="4">3.2.1.1</ecNumber>
    </recommendedName>
</protein>
<keyword evidence="8" id="KW-0106">Calcium</keyword>
<comment type="caution">
    <text evidence="14">The sequence shown here is derived from an EMBL/GenBank/DDBJ whole genome shotgun (WGS) entry which is preliminary data.</text>
</comment>
<dbReference type="SMART" id="SM00642">
    <property type="entry name" value="Aamy"/>
    <property type="match status" value="1"/>
</dbReference>
<sequence>MKKMILILITVFIFSSVPVQAKVQKENRLWQDESVYSIMIDRFNNGNTKNDADVNAKDPNVFNGGDLQGIIDKLDYIQDMGFTAIRLTPIFDNAKNGYHGYWVKDFYKIDEHFGTMKTFQELVEEAHKRKMKVMIDFVTNNVAASHPWVSDTSKQDWFHEKQEINDWNNQAVVENGWVDGLPDLNQDNPEVKKYLIDAAKWWIKKTDIDGYSLPEINNVPVGFWKDFSKEVKKEKKDFFLIGIMSKNTSTSLKEYQLSGIDSLFDSSYNDQLRRTLATTDQSFSTLYSNTGDSQSSFLRPNFMDDEYTVRFTNDIVKERQFPGSRWKTALTYLYTTPGIPIFYYGTEIALNGGEIPDNRRQMNFRTEKELIDYITKIGELRNQLPSLTRGTMEILYDKQGMVVYKRVYKGETSVIAINNTSKSQKVILTAEQLAADKELRGLLGGDIVRSRDNQYILILDRDISEIYVLTEKSGINYTLIGSLILVNILVFIFLFLLLKRRKNKKIE</sequence>
<evidence type="ECO:0000259" key="13">
    <source>
        <dbReference type="SMART" id="SM00642"/>
    </source>
</evidence>
<dbReference type="Gene3D" id="3.20.20.80">
    <property type="entry name" value="Glycosidases"/>
    <property type="match status" value="1"/>
</dbReference>
<evidence type="ECO:0000256" key="11">
    <source>
        <dbReference type="SAM" id="Phobius"/>
    </source>
</evidence>
<dbReference type="EMBL" id="CALBWS010000002">
    <property type="protein sequence ID" value="CAH2713518.1"/>
    <property type="molecule type" value="Genomic_DNA"/>
</dbReference>
<dbReference type="InterPro" id="IPR006047">
    <property type="entry name" value="GH13_cat_dom"/>
</dbReference>
<evidence type="ECO:0000256" key="4">
    <source>
        <dbReference type="ARBA" id="ARBA00012595"/>
    </source>
</evidence>
<evidence type="ECO:0000256" key="3">
    <source>
        <dbReference type="ARBA" id="ARBA00008061"/>
    </source>
</evidence>
<keyword evidence="9" id="KW-0119">Carbohydrate metabolism</keyword>
<proteinExistence type="inferred from homology"/>
<reference evidence="14" key="1">
    <citation type="submission" date="2022-04" db="EMBL/GenBank/DDBJ databases">
        <authorList>
            <person name="Criscuolo A."/>
        </authorList>
    </citation>
    <scope>NUCLEOTIDE SEQUENCE</scope>
    <source>
        <strain evidence="14">CIP111895</strain>
    </source>
</reference>
<dbReference type="Proteomes" id="UP000838308">
    <property type="component" value="Unassembled WGS sequence"/>
</dbReference>
<gene>
    <name evidence="14" type="ORF">BACCIP111895_00654</name>
</gene>
<evidence type="ECO:0000256" key="1">
    <source>
        <dbReference type="ARBA" id="ARBA00000548"/>
    </source>
</evidence>
<feature type="transmembrane region" description="Helical" evidence="11">
    <location>
        <begin position="477"/>
        <end position="498"/>
    </location>
</feature>
<keyword evidence="11" id="KW-0472">Membrane</keyword>
<comment type="cofactor">
    <cofactor evidence="2">
        <name>Ca(2+)</name>
        <dbReference type="ChEBI" id="CHEBI:29108"/>
    </cofactor>
</comment>
<dbReference type="RefSeq" id="WP_248733860.1">
    <property type="nucleotide sequence ID" value="NZ_CALBWS010000002.1"/>
</dbReference>
<dbReference type="Pfam" id="PF22026">
    <property type="entry name" value="Alpha-amylase_C_2"/>
    <property type="match status" value="1"/>
</dbReference>
<evidence type="ECO:0000256" key="9">
    <source>
        <dbReference type="ARBA" id="ARBA00023277"/>
    </source>
</evidence>
<keyword evidence="5" id="KW-0479">Metal-binding</keyword>
<comment type="similarity">
    <text evidence="3">Belongs to the glycosyl hydrolase 13 family.</text>
</comment>
<keyword evidence="15" id="KW-1185">Reference proteome</keyword>
<accession>A0ABM9ELR7</accession>
<feature type="chain" id="PRO_5045508451" description="alpha-amylase" evidence="12">
    <location>
        <begin position="22"/>
        <end position="507"/>
    </location>
</feature>
<keyword evidence="11" id="KW-1133">Transmembrane helix</keyword>
<evidence type="ECO:0000256" key="5">
    <source>
        <dbReference type="ARBA" id="ARBA00022723"/>
    </source>
</evidence>
<keyword evidence="7" id="KW-0378">Hydrolase</keyword>
<keyword evidence="11" id="KW-0812">Transmembrane</keyword>
<feature type="domain" description="Glycosyl hydrolase family 13 catalytic" evidence="13">
    <location>
        <begin position="37"/>
        <end position="381"/>
    </location>
</feature>
<dbReference type="Pfam" id="PF00128">
    <property type="entry name" value="Alpha-amylase"/>
    <property type="match status" value="1"/>
</dbReference>
<evidence type="ECO:0000313" key="14">
    <source>
        <dbReference type="EMBL" id="CAH2713518.1"/>
    </source>
</evidence>
<evidence type="ECO:0000256" key="7">
    <source>
        <dbReference type="ARBA" id="ARBA00022801"/>
    </source>
</evidence>
<dbReference type="PIRSF" id="PIRSF001024">
    <property type="entry name" value="Alph-amyl_fung"/>
    <property type="match status" value="1"/>
</dbReference>
<comment type="catalytic activity">
    <reaction evidence="1">
        <text>Endohydrolysis of (1-&gt;4)-alpha-D-glucosidic linkages in polysaccharides containing three or more (1-&gt;4)-alpha-linked D-glucose units.</text>
        <dbReference type="EC" id="3.2.1.1"/>
    </reaction>
</comment>
<dbReference type="InterPro" id="IPR017853">
    <property type="entry name" value="GH"/>
</dbReference>
<dbReference type="SUPFAM" id="SSF51445">
    <property type="entry name" value="(Trans)glycosidases"/>
    <property type="match status" value="1"/>
</dbReference>
<evidence type="ECO:0000256" key="8">
    <source>
        <dbReference type="ARBA" id="ARBA00022837"/>
    </source>
</evidence>
<dbReference type="InterPro" id="IPR054174">
    <property type="entry name" value="Alpha-amylase-like_C"/>
</dbReference>
<dbReference type="InterPro" id="IPR013777">
    <property type="entry name" value="A-amylase-like"/>
</dbReference>
<organism evidence="14 15">
    <name type="scientific">Neobacillus rhizosphaerae</name>
    <dbReference type="NCBI Taxonomy" id="2880965"/>
    <lineage>
        <taxon>Bacteria</taxon>
        <taxon>Bacillati</taxon>
        <taxon>Bacillota</taxon>
        <taxon>Bacilli</taxon>
        <taxon>Bacillales</taxon>
        <taxon>Bacillaceae</taxon>
        <taxon>Neobacillus</taxon>
    </lineage>
</organism>
<evidence type="ECO:0000256" key="2">
    <source>
        <dbReference type="ARBA" id="ARBA00001913"/>
    </source>
</evidence>